<dbReference type="AlphaFoldDB" id="A0AA86T7K4"/>
<proteinExistence type="predicted"/>
<name>A0AA86T7K4_9FABA</name>
<gene>
    <name evidence="1" type="ORF">AYBTSS11_LOCUS20728</name>
</gene>
<keyword evidence="2" id="KW-1185">Reference proteome</keyword>
<dbReference type="Proteomes" id="UP001189624">
    <property type="component" value="Chromosome 6"/>
</dbReference>
<sequence>MIMEGIGDEMAKRSGGGDDGLEMAFVACLWHPGDGVVAEGKACFEVGRRWGAIVVGWEVLWIMVVKGRKLGKGVVCGNVVHKGGIDGVVVGFQMMNIHGSVERLIMDILGI</sequence>
<evidence type="ECO:0000313" key="1">
    <source>
        <dbReference type="EMBL" id="CAJ1965226.1"/>
    </source>
</evidence>
<organism evidence="1 2">
    <name type="scientific">Sphenostylis stenocarpa</name>
    <dbReference type="NCBI Taxonomy" id="92480"/>
    <lineage>
        <taxon>Eukaryota</taxon>
        <taxon>Viridiplantae</taxon>
        <taxon>Streptophyta</taxon>
        <taxon>Embryophyta</taxon>
        <taxon>Tracheophyta</taxon>
        <taxon>Spermatophyta</taxon>
        <taxon>Magnoliopsida</taxon>
        <taxon>eudicotyledons</taxon>
        <taxon>Gunneridae</taxon>
        <taxon>Pentapetalae</taxon>
        <taxon>rosids</taxon>
        <taxon>fabids</taxon>
        <taxon>Fabales</taxon>
        <taxon>Fabaceae</taxon>
        <taxon>Papilionoideae</taxon>
        <taxon>50 kb inversion clade</taxon>
        <taxon>NPAAA clade</taxon>
        <taxon>indigoferoid/millettioid clade</taxon>
        <taxon>Phaseoleae</taxon>
        <taxon>Sphenostylis</taxon>
    </lineage>
</organism>
<dbReference type="EMBL" id="OY731403">
    <property type="protein sequence ID" value="CAJ1965226.1"/>
    <property type="molecule type" value="Genomic_DNA"/>
</dbReference>
<accession>A0AA86T7K4</accession>
<evidence type="ECO:0000313" key="2">
    <source>
        <dbReference type="Proteomes" id="UP001189624"/>
    </source>
</evidence>
<reference evidence="1" key="1">
    <citation type="submission" date="2023-10" db="EMBL/GenBank/DDBJ databases">
        <authorList>
            <person name="Domelevo Entfellner J.-B."/>
        </authorList>
    </citation>
    <scope>NUCLEOTIDE SEQUENCE</scope>
</reference>
<protein>
    <submittedName>
        <fullName evidence="1">Uncharacterized protein</fullName>
    </submittedName>
</protein>
<dbReference type="Gramene" id="rna-AYBTSS11_LOCUS20728">
    <property type="protein sequence ID" value="CAJ1965226.1"/>
    <property type="gene ID" value="gene-AYBTSS11_LOCUS20728"/>
</dbReference>